<dbReference type="EMBL" id="JADEXG010000006">
    <property type="protein sequence ID" value="MBE9076523.1"/>
    <property type="molecule type" value="Genomic_DNA"/>
</dbReference>
<dbReference type="GO" id="GO:0031470">
    <property type="term" value="C:carboxysome"/>
    <property type="evidence" value="ECO:0007669"/>
    <property type="project" value="UniProtKB-ARBA"/>
</dbReference>
<dbReference type="SUPFAM" id="SSF51161">
    <property type="entry name" value="Trimeric LpxA-like enzymes"/>
    <property type="match status" value="1"/>
</dbReference>
<dbReference type="SUPFAM" id="SSF55239">
    <property type="entry name" value="RuBisCO, small subunit"/>
    <property type="match status" value="4"/>
</dbReference>
<name>A0A8J7DBK3_9CYAN</name>
<feature type="compositionally biased region" description="Gly residues" evidence="1">
    <location>
        <begin position="324"/>
        <end position="334"/>
    </location>
</feature>
<evidence type="ECO:0000256" key="1">
    <source>
        <dbReference type="SAM" id="MobiDB-lite"/>
    </source>
</evidence>
<feature type="domain" description="Ribulose bisphosphate carboxylase small subunit" evidence="2">
    <location>
        <begin position="214"/>
        <end position="307"/>
    </location>
</feature>
<dbReference type="CDD" id="cd00307">
    <property type="entry name" value="RuBisCO_small_like"/>
    <property type="match status" value="3"/>
</dbReference>
<dbReference type="PANTHER" id="PTHR43360">
    <property type="entry name" value="CARBON DIOXIDE CONCENTRATING MECHANISM PROTEIN CCMM"/>
    <property type="match status" value="1"/>
</dbReference>
<dbReference type="InterPro" id="IPR000894">
    <property type="entry name" value="RuBisCO_ssu_dom"/>
</dbReference>
<gene>
    <name evidence="3" type="ORF">IQ241_04300</name>
</gene>
<organism evidence="3 4">
    <name type="scientific">Vasconcelosia minhoensis LEGE 07310</name>
    <dbReference type="NCBI Taxonomy" id="915328"/>
    <lineage>
        <taxon>Bacteria</taxon>
        <taxon>Bacillati</taxon>
        <taxon>Cyanobacteriota</taxon>
        <taxon>Cyanophyceae</taxon>
        <taxon>Nodosilineales</taxon>
        <taxon>Cymatolegaceae</taxon>
        <taxon>Vasconcelosia</taxon>
        <taxon>Vasconcelosia minhoensis</taxon>
    </lineage>
</organism>
<feature type="compositionally biased region" description="Polar residues" evidence="1">
    <location>
        <begin position="451"/>
        <end position="462"/>
    </location>
</feature>
<dbReference type="InterPro" id="IPR052265">
    <property type="entry name" value="Gamma-CA"/>
</dbReference>
<dbReference type="AlphaFoldDB" id="A0A8J7DBK3"/>
<evidence type="ECO:0000313" key="4">
    <source>
        <dbReference type="Proteomes" id="UP000636505"/>
    </source>
</evidence>
<feature type="region of interest" description="Disordered" evidence="1">
    <location>
        <begin position="432"/>
        <end position="473"/>
    </location>
</feature>
<feature type="domain" description="Ribulose bisphosphate carboxylase small subunit" evidence="2">
    <location>
        <begin position="463"/>
        <end position="555"/>
    </location>
</feature>
<reference evidence="3" key="1">
    <citation type="submission" date="2020-10" db="EMBL/GenBank/DDBJ databases">
        <authorList>
            <person name="Castelo-Branco R."/>
            <person name="Eusebio N."/>
            <person name="Adriana R."/>
            <person name="Vieira A."/>
            <person name="Brugerolle De Fraissinette N."/>
            <person name="Rezende De Castro R."/>
            <person name="Schneider M.P."/>
            <person name="Vasconcelos V."/>
            <person name="Leao P.N."/>
        </authorList>
    </citation>
    <scope>NUCLEOTIDE SEQUENCE</scope>
    <source>
        <strain evidence="3">LEGE 07310</strain>
    </source>
</reference>
<dbReference type="InterPro" id="IPR011004">
    <property type="entry name" value="Trimer_LpxA-like_sf"/>
</dbReference>
<dbReference type="SMART" id="SM00961">
    <property type="entry name" value="RuBisCO_small"/>
    <property type="match status" value="4"/>
</dbReference>
<dbReference type="PANTHER" id="PTHR43360:SF1">
    <property type="entry name" value="CARBOXYSOME ASSEMBLY PROTEIN CCMM"/>
    <property type="match status" value="1"/>
</dbReference>
<evidence type="ECO:0000313" key="3">
    <source>
        <dbReference type="EMBL" id="MBE9076523.1"/>
    </source>
</evidence>
<sequence>MVAQNVASTTRSNLLKGPQISSTAYIHSFSVIEGAVQVGAETSVAPGAFIRSEGPIFIGESCRVQDGAAIQGLGESRVLGDNDRPYSVWLGQQTVLGCKALVYGPAYIGEGCFIGFRSTVFNARIGQGAIVMMHALVQDVEIPPGKYVASGSVITQQQQADQLPDVKDADRSFAHEVFGSRLNQTKAKSQNIYTVPIQVHHQPRPVQPSTPYPENRTMQSQRLTSEIIQQLRQFLSQGYRIGMEHADQRRYRSGVWETCPPIRSNREPEAIAALESCLAEHQGEYVRMFGIDPKVKQRVGTVTIQRPDGPIHIETHSVQSARSGGSGRAGGGYSNGSSRSGANGLNSEVVQQVRDLLQQGYQIGTEHADPRRYKSGVWKICSPIESRREPEVLAALKHCLDEHQGEYVRMFGIEPRAKRRVATTTIQRADGKSVHVPVSSGAAATRGQGFGNASHQPTSGSRAQGGGSANLGSDTAQQVGQILRQGHKIGVEYADQRRYRSGIWQTGETISSGSESAAMRQLGSFLSQHPDRYVRIFGIDPKAKRRSAATTIQKPGQTIDLKGDRAAREPLYNEPPQYDFPPNRGIDRVGNSNGNGGGHSLDPDLMNQVTQLINQGYRINIEYADQRRYRSGAWQTGQPITAARPAEAIAALGTQLAQHQGHYVRLIGIDPQAKRRILETTIQRP</sequence>
<feature type="region of interest" description="Disordered" evidence="1">
    <location>
        <begin position="572"/>
        <end position="601"/>
    </location>
</feature>
<proteinExistence type="predicted"/>
<feature type="domain" description="Ribulose bisphosphate carboxylase small subunit" evidence="2">
    <location>
        <begin position="592"/>
        <end position="685"/>
    </location>
</feature>
<dbReference type="Gene3D" id="3.30.190.10">
    <property type="entry name" value="Ribulose bisphosphate carboxylase, small subunit"/>
    <property type="match status" value="4"/>
</dbReference>
<feature type="domain" description="Ribulose bisphosphate carboxylase small subunit" evidence="2">
    <location>
        <begin position="337"/>
        <end position="429"/>
    </location>
</feature>
<protein>
    <submittedName>
        <fullName evidence="3">Ribulose bisphosphate carboxylase small subunit</fullName>
    </submittedName>
</protein>
<dbReference type="Gene3D" id="2.160.10.10">
    <property type="entry name" value="Hexapeptide repeat proteins"/>
    <property type="match status" value="1"/>
</dbReference>
<accession>A0A8J7DBK3</accession>
<dbReference type="Proteomes" id="UP000636505">
    <property type="component" value="Unassembled WGS sequence"/>
</dbReference>
<dbReference type="GO" id="GO:0043886">
    <property type="term" value="F:structural constituent of carboxysome shell"/>
    <property type="evidence" value="ECO:0007669"/>
    <property type="project" value="UniProtKB-ARBA"/>
</dbReference>
<feature type="region of interest" description="Disordered" evidence="1">
    <location>
        <begin position="317"/>
        <end position="344"/>
    </location>
</feature>
<evidence type="ECO:0000259" key="2">
    <source>
        <dbReference type="SMART" id="SM00961"/>
    </source>
</evidence>
<keyword evidence="4" id="KW-1185">Reference proteome</keyword>
<comment type="caution">
    <text evidence="3">The sequence shown here is derived from an EMBL/GenBank/DDBJ whole genome shotgun (WGS) entry which is preliminary data.</text>
</comment>
<dbReference type="InterPro" id="IPR036385">
    <property type="entry name" value="RuBisCO_ssu_sf"/>
</dbReference>
<feature type="compositionally biased region" description="Low complexity" evidence="1">
    <location>
        <begin position="335"/>
        <end position="344"/>
    </location>
</feature>
<dbReference type="Pfam" id="PF00101">
    <property type="entry name" value="RuBisCO_small"/>
    <property type="match status" value="4"/>
</dbReference>